<dbReference type="PROSITE" id="PS50011">
    <property type="entry name" value="PROTEIN_KINASE_DOM"/>
    <property type="match status" value="1"/>
</dbReference>
<evidence type="ECO:0000313" key="3">
    <source>
        <dbReference type="EMBL" id="NYG54153.1"/>
    </source>
</evidence>
<protein>
    <recommendedName>
        <fullName evidence="2">Protein kinase domain-containing protein</fullName>
    </recommendedName>
</protein>
<evidence type="ECO:0000256" key="1">
    <source>
        <dbReference type="SAM" id="MobiDB-lite"/>
    </source>
</evidence>
<dbReference type="Pfam" id="PF00069">
    <property type="entry name" value="Pkinase"/>
    <property type="match status" value="1"/>
</dbReference>
<dbReference type="Gene3D" id="3.30.200.20">
    <property type="entry name" value="Phosphorylase Kinase, domain 1"/>
    <property type="match status" value="1"/>
</dbReference>
<comment type="caution">
    <text evidence="3">The sequence shown here is derived from an EMBL/GenBank/DDBJ whole genome shotgun (WGS) entry which is preliminary data.</text>
</comment>
<evidence type="ECO:0000259" key="2">
    <source>
        <dbReference type="PROSITE" id="PS50011"/>
    </source>
</evidence>
<organism evidence="3 4">
    <name type="scientific">Nocardioides perillae</name>
    <dbReference type="NCBI Taxonomy" id="1119534"/>
    <lineage>
        <taxon>Bacteria</taxon>
        <taxon>Bacillati</taxon>
        <taxon>Actinomycetota</taxon>
        <taxon>Actinomycetes</taxon>
        <taxon>Propionibacteriales</taxon>
        <taxon>Nocardioidaceae</taxon>
        <taxon>Nocardioides</taxon>
    </lineage>
</organism>
<dbReference type="Gene3D" id="1.10.510.10">
    <property type="entry name" value="Transferase(Phosphotransferase) domain 1"/>
    <property type="match status" value="1"/>
</dbReference>
<gene>
    <name evidence="3" type="ORF">BJ989_000457</name>
</gene>
<name>A0A7Y9RSN2_9ACTN</name>
<dbReference type="SMART" id="SM00220">
    <property type="entry name" value="S_TKc"/>
    <property type="match status" value="1"/>
</dbReference>
<dbReference type="EMBL" id="JACCAC010000001">
    <property type="protein sequence ID" value="NYG54153.1"/>
    <property type="molecule type" value="Genomic_DNA"/>
</dbReference>
<feature type="domain" description="Protein kinase" evidence="2">
    <location>
        <begin position="15"/>
        <end position="305"/>
    </location>
</feature>
<dbReference type="SUPFAM" id="SSF56112">
    <property type="entry name" value="Protein kinase-like (PK-like)"/>
    <property type="match status" value="1"/>
</dbReference>
<reference evidence="3 4" key="1">
    <citation type="submission" date="2020-07" db="EMBL/GenBank/DDBJ databases">
        <title>Sequencing the genomes of 1000 actinobacteria strains.</title>
        <authorList>
            <person name="Klenk H.-P."/>
        </authorList>
    </citation>
    <scope>NUCLEOTIDE SEQUENCE [LARGE SCALE GENOMIC DNA]</scope>
    <source>
        <strain evidence="3 4">DSM 24552</strain>
    </source>
</reference>
<dbReference type="RefSeq" id="WP_179516836.1">
    <property type="nucleotide sequence ID" value="NZ_JACCAC010000001.1"/>
</dbReference>
<feature type="region of interest" description="Disordered" evidence="1">
    <location>
        <begin position="287"/>
        <end position="532"/>
    </location>
</feature>
<dbReference type="AlphaFoldDB" id="A0A7Y9RSN2"/>
<dbReference type="GO" id="GO:0005524">
    <property type="term" value="F:ATP binding"/>
    <property type="evidence" value="ECO:0007669"/>
    <property type="project" value="InterPro"/>
</dbReference>
<feature type="compositionally biased region" description="Basic and acidic residues" evidence="1">
    <location>
        <begin position="449"/>
        <end position="458"/>
    </location>
</feature>
<feature type="compositionally biased region" description="Low complexity" evidence="1">
    <location>
        <begin position="333"/>
        <end position="354"/>
    </location>
</feature>
<dbReference type="Proteomes" id="UP000544110">
    <property type="component" value="Unassembled WGS sequence"/>
</dbReference>
<accession>A0A7Y9RSN2</accession>
<sequence length="730" mass="74520">MPHSKRPGDVLGGRYRLVDLLAESAGARFWRAHDRVLARHVAVHVVATDDPRAERLLDAARASAAVHDRRVLRVLDADRDAEQVYVVNEWGAGTSLDLLLSDGPLGPRRAAFVAAEAADALAAAHAAGIAHGRLVPENVLVDHAGHVRLIGLAVDAALHGLPPGHPDDDLVDLAGLLYAGLTARWAGTATSRVEAAPRDAARVLRPRRVRAGVPRSLDHLCDGLLNDRDATSTGGLPAFSLATTGAGPFLPRGDARPPLPATAGDLATWLTDFVGDPAGLAASLATAAGPRPRTGPGPLPDTPALGTPAPAPHHPAPAPHDPAPADRDPGPAPQDRPAEGAAPPAEAGAADDGPSALDAPTRVVPLAAGGGAGAEPGAASAAAAPAGEPTVAEPRPEPTVAEPRPDPTVAEERPEPGSSEHPAGPPASTRPAGDPAATDLPTEAGVPIFHDDDVDWLRSRAVQPPPPPPFEEVPERPLFAPDPAPGEPLRRPRPGAATAPPSDDHWPWGDTGSGTGSTAPMVTDEPEEDDRVPGRRTLRVALLLALVLVTALAVVSAFDLGRGVSPLGSADDPEDEPSATATPLEALTGLTATDLDPQGDPPEENPDLAPLVVDGDPGTAWRTSTYAQQLGPAGLKTGVGLVVDLGRSATPREVVVTTQGGPTTAQLYLADGPPDAVAGLDVVARASGEGELTFELDGAASGTHLVVWLTSLPPVPDGFRGEVAEVEVRG</sequence>
<dbReference type="CDD" id="cd13973">
    <property type="entry name" value="PK_MviN-like"/>
    <property type="match status" value="1"/>
</dbReference>
<dbReference type="GO" id="GO:0004672">
    <property type="term" value="F:protein kinase activity"/>
    <property type="evidence" value="ECO:0007669"/>
    <property type="project" value="InterPro"/>
</dbReference>
<evidence type="ECO:0000313" key="4">
    <source>
        <dbReference type="Proteomes" id="UP000544110"/>
    </source>
</evidence>
<keyword evidence="4" id="KW-1185">Reference proteome</keyword>
<dbReference type="InterPro" id="IPR011009">
    <property type="entry name" value="Kinase-like_dom_sf"/>
</dbReference>
<feature type="compositionally biased region" description="Low complexity" evidence="1">
    <location>
        <begin position="375"/>
        <end position="393"/>
    </location>
</feature>
<proteinExistence type="predicted"/>
<dbReference type="InterPro" id="IPR000719">
    <property type="entry name" value="Prot_kinase_dom"/>
</dbReference>
<feature type="compositionally biased region" description="Pro residues" evidence="1">
    <location>
        <begin position="309"/>
        <end position="322"/>
    </location>
</feature>